<proteinExistence type="predicted"/>
<keyword evidence="2" id="KW-1185">Reference proteome</keyword>
<protein>
    <submittedName>
        <fullName evidence="1">DUF2249 domain-containing protein</fullName>
    </submittedName>
</protein>
<dbReference type="RefSeq" id="WP_127197422.1">
    <property type="nucleotide sequence ID" value="NZ_RZNX01000001.1"/>
</dbReference>
<name>A0A3S1D9F3_9BACL</name>
<sequence>MLDINYNGQIAVIDLRKNILKGEHPKSEVMEFAKKAEKGTILELHLPHAAQPLAAALEGIGYPAVTHQLGPDHFRMMCVIMDK</sequence>
<gene>
    <name evidence="1" type="ORF">EJP77_01505</name>
</gene>
<accession>A0A3S1D9F3</accession>
<evidence type="ECO:0000313" key="1">
    <source>
        <dbReference type="EMBL" id="RUT35722.1"/>
    </source>
</evidence>
<dbReference type="Proteomes" id="UP000272464">
    <property type="component" value="Unassembled WGS sequence"/>
</dbReference>
<reference evidence="1 2" key="1">
    <citation type="submission" date="2018-12" db="EMBL/GenBank/DDBJ databases">
        <authorList>
            <person name="Sun L."/>
            <person name="Chen Z."/>
        </authorList>
    </citation>
    <scope>NUCLEOTIDE SEQUENCE [LARGE SCALE GENOMIC DNA]</scope>
    <source>
        <strain evidence="1 2">3-5-3</strain>
    </source>
</reference>
<dbReference type="EMBL" id="RZNX01000001">
    <property type="protein sequence ID" value="RUT35722.1"/>
    <property type="molecule type" value="Genomic_DNA"/>
</dbReference>
<dbReference type="OrthoDB" id="2376973at2"/>
<organism evidence="1 2">
    <name type="scientific">Paenibacillus zeisoli</name>
    <dbReference type="NCBI Taxonomy" id="2496267"/>
    <lineage>
        <taxon>Bacteria</taxon>
        <taxon>Bacillati</taxon>
        <taxon>Bacillota</taxon>
        <taxon>Bacilli</taxon>
        <taxon>Bacillales</taxon>
        <taxon>Paenibacillaceae</taxon>
        <taxon>Paenibacillus</taxon>
    </lineage>
</organism>
<dbReference type="AlphaFoldDB" id="A0A3S1D9F3"/>
<evidence type="ECO:0000313" key="2">
    <source>
        <dbReference type="Proteomes" id="UP000272464"/>
    </source>
</evidence>
<comment type="caution">
    <text evidence="1">The sequence shown here is derived from an EMBL/GenBank/DDBJ whole genome shotgun (WGS) entry which is preliminary data.</text>
</comment>